<proteinExistence type="predicted"/>
<dbReference type="EMBL" id="CM037151">
    <property type="protein sequence ID" value="KAH7842947.1"/>
    <property type="molecule type" value="Genomic_DNA"/>
</dbReference>
<accession>A0ACB7XPY4</accession>
<protein>
    <submittedName>
        <fullName evidence="1">Uncharacterized protein</fullName>
    </submittedName>
</protein>
<sequence length="263" mass="29896">MDKSWMNKSRSSREYLQGVKDFLGYASTNASKDGTISCPCVRCVNSYILKIDVVHDHLVSFGISKGYDRWYGETTLATTFANPCEAHVEDMELDHDDIHNILDDTFPMHIRFVEEIGDEVNASASSNKGPSVQQPTQVPDKNAQKFYDLLKDAEQPLYEGCTKYIKLSAILHLYHVKCLKGLTNDTITMIFQAVKDMLPSDAKLPKDYYEDKKIIKGLGLSYEKIHACPNDCMLFWKEHANDDFCKCGASRWITDELNETNLV</sequence>
<name>A0ACB7XPY4_9ERIC</name>
<gene>
    <name evidence="1" type="ORF">Vadar_010954</name>
</gene>
<evidence type="ECO:0000313" key="1">
    <source>
        <dbReference type="EMBL" id="KAH7842947.1"/>
    </source>
</evidence>
<keyword evidence="2" id="KW-1185">Reference proteome</keyword>
<evidence type="ECO:0000313" key="2">
    <source>
        <dbReference type="Proteomes" id="UP000828048"/>
    </source>
</evidence>
<dbReference type="Proteomes" id="UP000828048">
    <property type="component" value="Chromosome 1"/>
</dbReference>
<organism evidence="1 2">
    <name type="scientific">Vaccinium darrowii</name>
    <dbReference type="NCBI Taxonomy" id="229202"/>
    <lineage>
        <taxon>Eukaryota</taxon>
        <taxon>Viridiplantae</taxon>
        <taxon>Streptophyta</taxon>
        <taxon>Embryophyta</taxon>
        <taxon>Tracheophyta</taxon>
        <taxon>Spermatophyta</taxon>
        <taxon>Magnoliopsida</taxon>
        <taxon>eudicotyledons</taxon>
        <taxon>Gunneridae</taxon>
        <taxon>Pentapetalae</taxon>
        <taxon>asterids</taxon>
        <taxon>Ericales</taxon>
        <taxon>Ericaceae</taxon>
        <taxon>Vaccinioideae</taxon>
        <taxon>Vaccinieae</taxon>
        <taxon>Vaccinium</taxon>
    </lineage>
</organism>
<comment type="caution">
    <text evidence="1">The sequence shown here is derived from an EMBL/GenBank/DDBJ whole genome shotgun (WGS) entry which is preliminary data.</text>
</comment>
<reference evidence="1 2" key="1">
    <citation type="journal article" date="2021" name="Hortic Res">
        <title>High-quality reference genome and annotation aids understanding of berry development for evergreen blueberry (Vaccinium darrowii).</title>
        <authorList>
            <person name="Yu J."/>
            <person name="Hulse-Kemp A.M."/>
            <person name="Babiker E."/>
            <person name="Staton M."/>
        </authorList>
    </citation>
    <scope>NUCLEOTIDE SEQUENCE [LARGE SCALE GENOMIC DNA]</scope>
    <source>
        <strain evidence="2">cv. NJ 8807/NJ 8810</strain>
        <tissue evidence="1">Young leaf</tissue>
    </source>
</reference>